<reference evidence="8" key="1">
    <citation type="submission" date="2020-10" db="EMBL/GenBank/DDBJ databases">
        <authorList>
            <person name="Gilroy R."/>
        </authorList>
    </citation>
    <scope>NUCLEOTIDE SEQUENCE</scope>
    <source>
        <strain evidence="8">ChiSjej1B19-7085</strain>
    </source>
</reference>
<evidence type="ECO:0000256" key="6">
    <source>
        <dbReference type="SAM" id="MobiDB-lite"/>
    </source>
</evidence>
<dbReference type="AlphaFoldDB" id="A0A9D1DNK8"/>
<comment type="similarity">
    <text evidence="1">Belongs to the peptidase C2 family.</text>
</comment>
<dbReference type="PANTHER" id="PTHR10183">
    <property type="entry name" value="CALPAIN"/>
    <property type="match status" value="1"/>
</dbReference>
<evidence type="ECO:0000256" key="2">
    <source>
        <dbReference type="ARBA" id="ARBA00022670"/>
    </source>
</evidence>
<name>A0A9D1DNK8_9FIRM</name>
<feature type="region of interest" description="Disordered" evidence="6">
    <location>
        <begin position="222"/>
        <end position="241"/>
    </location>
</feature>
<evidence type="ECO:0000313" key="8">
    <source>
        <dbReference type="EMBL" id="HIR56174.1"/>
    </source>
</evidence>
<keyword evidence="2" id="KW-0645">Protease</keyword>
<proteinExistence type="inferred from homology"/>
<evidence type="ECO:0000256" key="3">
    <source>
        <dbReference type="ARBA" id="ARBA00022801"/>
    </source>
</evidence>
<evidence type="ECO:0000259" key="7">
    <source>
        <dbReference type="PROSITE" id="PS50203"/>
    </source>
</evidence>
<dbReference type="PROSITE" id="PS50203">
    <property type="entry name" value="CALPAIN_CAT"/>
    <property type="match status" value="1"/>
</dbReference>
<dbReference type="EMBL" id="DVHF01000010">
    <property type="protein sequence ID" value="HIR56174.1"/>
    <property type="molecule type" value="Genomic_DNA"/>
</dbReference>
<dbReference type="InterPro" id="IPR001300">
    <property type="entry name" value="Peptidase_C2_calpain_cat"/>
</dbReference>
<protein>
    <recommendedName>
        <fullName evidence="7">Calpain catalytic domain-containing protein</fullName>
    </recommendedName>
</protein>
<evidence type="ECO:0000313" key="9">
    <source>
        <dbReference type="Proteomes" id="UP000886785"/>
    </source>
</evidence>
<dbReference type="InterPro" id="IPR038765">
    <property type="entry name" value="Papain-like_cys_pep_sf"/>
</dbReference>
<comment type="caution">
    <text evidence="5">Lacks conserved residue(s) required for the propagation of feature annotation.</text>
</comment>
<comment type="caution">
    <text evidence="8">The sequence shown here is derived from an EMBL/GenBank/DDBJ whole genome shotgun (WGS) entry which is preliminary data.</text>
</comment>
<sequence length="241" mass="26780">LELLAKDIHANLQQKFVKEYTPKKSKEKSSYIPSPIYIEDIEETIEAELAKQAPILKAMLEGYRNAGMGDCTMQQVKEFVLNKLLTGACKTAVHRPMSGKYTDFAVEQYEKIQQALDHGLPVNIGTKRFLPEGMKASGKNGESEQGGLVENHAYSVVGVMEKDGNRFVKLRNPWAEGVLQYTKVTQPDGSVSYTSRKISGDTRGMFYMELNDFLSKVSHLDINGKLPPAPQPQQAQQGGNP</sequence>
<reference evidence="8" key="2">
    <citation type="journal article" date="2021" name="PeerJ">
        <title>Extensive microbial diversity within the chicken gut microbiome revealed by metagenomics and culture.</title>
        <authorList>
            <person name="Gilroy R."/>
            <person name="Ravi A."/>
            <person name="Getino M."/>
            <person name="Pursley I."/>
            <person name="Horton D.L."/>
            <person name="Alikhan N.F."/>
            <person name="Baker D."/>
            <person name="Gharbi K."/>
            <person name="Hall N."/>
            <person name="Watson M."/>
            <person name="Adriaenssens E.M."/>
            <person name="Foster-Nyarko E."/>
            <person name="Jarju S."/>
            <person name="Secka A."/>
            <person name="Antonio M."/>
            <person name="Oren A."/>
            <person name="Chaudhuri R.R."/>
            <person name="La Ragione R."/>
            <person name="Hildebrand F."/>
            <person name="Pallen M.J."/>
        </authorList>
    </citation>
    <scope>NUCLEOTIDE SEQUENCE</scope>
    <source>
        <strain evidence="8">ChiSjej1B19-7085</strain>
    </source>
</reference>
<gene>
    <name evidence="8" type="ORF">IAA54_00740</name>
</gene>
<feature type="non-terminal residue" evidence="8">
    <location>
        <position position="1"/>
    </location>
</feature>
<dbReference type="Proteomes" id="UP000886785">
    <property type="component" value="Unassembled WGS sequence"/>
</dbReference>
<keyword evidence="4" id="KW-0788">Thiol protease</keyword>
<dbReference type="PANTHER" id="PTHR10183:SF379">
    <property type="entry name" value="CALPAIN-5"/>
    <property type="match status" value="1"/>
</dbReference>
<evidence type="ECO:0000256" key="1">
    <source>
        <dbReference type="ARBA" id="ARBA00007623"/>
    </source>
</evidence>
<dbReference type="GO" id="GO:0006508">
    <property type="term" value="P:proteolysis"/>
    <property type="evidence" value="ECO:0007669"/>
    <property type="project" value="UniProtKB-KW"/>
</dbReference>
<accession>A0A9D1DNK8</accession>
<evidence type="ECO:0000256" key="5">
    <source>
        <dbReference type="PROSITE-ProRule" id="PRU00239"/>
    </source>
</evidence>
<evidence type="ECO:0000256" key="4">
    <source>
        <dbReference type="ARBA" id="ARBA00022807"/>
    </source>
</evidence>
<keyword evidence="3" id="KW-0378">Hydrolase</keyword>
<dbReference type="Pfam" id="PF00648">
    <property type="entry name" value="Peptidase_C2"/>
    <property type="match status" value="1"/>
</dbReference>
<feature type="compositionally biased region" description="Low complexity" evidence="6">
    <location>
        <begin position="232"/>
        <end position="241"/>
    </location>
</feature>
<dbReference type="SUPFAM" id="SSF54001">
    <property type="entry name" value="Cysteine proteinases"/>
    <property type="match status" value="1"/>
</dbReference>
<feature type="domain" description="Calpain catalytic" evidence="7">
    <location>
        <begin position="147"/>
        <end position="222"/>
    </location>
</feature>
<dbReference type="InterPro" id="IPR022684">
    <property type="entry name" value="Calpain_cysteine_protease"/>
</dbReference>
<dbReference type="GO" id="GO:0004198">
    <property type="term" value="F:calcium-dependent cysteine-type endopeptidase activity"/>
    <property type="evidence" value="ECO:0007669"/>
    <property type="project" value="InterPro"/>
</dbReference>
<organism evidence="8 9">
    <name type="scientific">Candidatus Gallacutalibacter pullicola</name>
    <dbReference type="NCBI Taxonomy" id="2840830"/>
    <lineage>
        <taxon>Bacteria</taxon>
        <taxon>Bacillati</taxon>
        <taxon>Bacillota</taxon>
        <taxon>Clostridia</taxon>
        <taxon>Eubacteriales</taxon>
        <taxon>Candidatus Gallacutalibacter</taxon>
    </lineage>
</organism>
<dbReference type="Gene3D" id="3.90.70.10">
    <property type="entry name" value="Cysteine proteinases"/>
    <property type="match status" value="1"/>
</dbReference>